<dbReference type="EMBL" id="MT144641">
    <property type="protein sequence ID" value="QJH96145.1"/>
    <property type="molecule type" value="Genomic_DNA"/>
</dbReference>
<proteinExistence type="predicted"/>
<accession>A0A6M3XI70</accession>
<evidence type="ECO:0000313" key="1">
    <source>
        <dbReference type="EMBL" id="QJA82577.1"/>
    </source>
</evidence>
<name>A0A6M3XI70_9ZZZZ</name>
<gene>
    <name evidence="1" type="ORF">MM415A00396_0013</name>
    <name evidence="2" type="ORF">TM448B00641_0012</name>
</gene>
<organism evidence="2">
    <name type="scientific">viral metagenome</name>
    <dbReference type="NCBI Taxonomy" id="1070528"/>
    <lineage>
        <taxon>unclassified sequences</taxon>
        <taxon>metagenomes</taxon>
        <taxon>organismal metagenomes</taxon>
    </lineage>
</organism>
<dbReference type="AlphaFoldDB" id="A0A6M3XI70"/>
<evidence type="ECO:0000313" key="2">
    <source>
        <dbReference type="EMBL" id="QJH96145.1"/>
    </source>
</evidence>
<reference evidence="2" key="1">
    <citation type="submission" date="2020-03" db="EMBL/GenBank/DDBJ databases">
        <title>The deep terrestrial virosphere.</title>
        <authorList>
            <person name="Holmfeldt K."/>
            <person name="Nilsson E."/>
            <person name="Simone D."/>
            <person name="Lopez-Fernandez M."/>
            <person name="Wu X."/>
            <person name="de Brujin I."/>
            <person name="Lundin D."/>
            <person name="Andersson A."/>
            <person name="Bertilsson S."/>
            <person name="Dopson M."/>
        </authorList>
    </citation>
    <scope>NUCLEOTIDE SEQUENCE</scope>
    <source>
        <strain evidence="1">MM415A00396</strain>
        <strain evidence="2">TM448B00641</strain>
    </source>
</reference>
<dbReference type="EMBL" id="MT142491">
    <property type="protein sequence ID" value="QJA82577.1"/>
    <property type="molecule type" value="Genomic_DNA"/>
</dbReference>
<sequence>MKMDGKEVCSCRITQGRAGEKGSWCTQCGRKVYEVDTRPCSGCVHFSPVVGGSVCSRHLMVVVPDMLVTFKLSEGSCWTSAEVAA</sequence>
<protein>
    <submittedName>
        <fullName evidence="2">Uncharacterized protein</fullName>
    </submittedName>
</protein>